<organism evidence="1 2">
    <name type="scientific">Dunaliella salina</name>
    <name type="common">Green alga</name>
    <name type="synonym">Protococcus salinus</name>
    <dbReference type="NCBI Taxonomy" id="3046"/>
    <lineage>
        <taxon>Eukaryota</taxon>
        <taxon>Viridiplantae</taxon>
        <taxon>Chlorophyta</taxon>
        <taxon>core chlorophytes</taxon>
        <taxon>Chlorophyceae</taxon>
        <taxon>CS clade</taxon>
        <taxon>Chlamydomonadales</taxon>
        <taxon>Dunaliellaceae</taxon>
        <taxon>Dunaliella</taxon>
    </lineage>
</organism>
<dbReference type="EMBL" id="MU069603">
    <property type="protein sequence ID" value="KAF5837776.1"/>
    <property type="molecule type" value="Genomic_DNA"/>
</dbReference>
<sequence>MPCCSAVMELCLFQLKGVVVGILSQGKTGFANFSASFATPPPLVLPVLRKILNYQNPRGKGDPCLRLLHASRVLEILKASTRATLVTKHSINIQLSKMEVFGLMYTLQATCLRKFQTLQVRCAVFSMTTGAAAWKNIHLLETDEMSGASASYPFWTCSIHPSIPQAASVKTSACSEAGGLSERAQRHCLKLRLTCTNQHRPLTQSLCHKPCLHPLAHSQNTRGEKHGSWRIQQGSKIRKAPTTVLCSPQTQASTHS</sequence>
<reference evidence="1" key="1">
    <citation type="submission" date="2017-08" db="EMBL/GenBank/DDBJ databases">
        <authorList>
            <person name="Polle J.E."/>
            <person name="Barry K."/>
            <person name="Cushman J."/>
            <person name="Schmutz J."/>
            <person name="Tran D."/>
            <person name="Hathwaick L.T."/>
            <person name="Yim W.C."/>
            <person name="Jenkins J."/>
            <person name="Mckie-Krisberg Z.M."/>
            <person name="Prochnik S."/>
            <person name="Lindquist E."/>
            <person name="Dockter R.B."/>
            <person name="Adam C."/>
            <person name="Molina H."/>
            <person name="Bunkerborg J."/>
            <person name="Jin E."/>
            <person name="Buchheim M."/>
            <person name="Magnuson J."/>
        </authorList>
    </citation>
    <scope>NUCLEOTIDE SEQUENCE</scope>
    <source>
        <strain evidence="1">CCAP 19/18</strain>
    </source>
</reference>
<proteinExistence type="predicted"/>
<evidence type="ECO:0000313" key="1">
    <source>
        <dbReference type="EMBL" id="KAF5837776.1"/>
    </source>
</evidence>
<protein>
    <recommendedName>
        <fullName evidence="3">Encoded protein</fullName>
    </recommendedName>
</protein>
<name>A0ABQ7GT42_DUNSA</name>
<comment type="caution">
    <text evidence="1">The sequence shown here is derived from an EMBL/GenBank/DDBJ whole genome shotgun (WGS) entry which is preliminary data.</text>
</comment>
<evidence type="ECO:0000313" key="2">
    <source>
        <dbReference type="Proteomes" id="UP000815325"/>
    </source>
</evidence>
<dbReference type="Proteomes" id="UP000815325">
    <property type="component" value="Unassembled WGS sequence"/>
</dbReference>
<gene>
    <name evidence="1" type="ORF">DUNSADRAFT_3848</name>
</gene>
<evidence type="ECO:0008006" key="3">
    <source>
        <dbReference type="Google" id="ProtNLM"/>
    </source>
</evidence>
<keyword evidence="2" id="KW-1185">Reference proteome</keyword>
<accession>A0ABQ7GT42</accession>